<dbReference type="eggNOG" id="KOG3710">
    <property type="taxonomic scope" value="Eukaryota"/>
</dbReference>
<keyword evidence="6" id="KW-0560">Oxidoreductase</keyword>
<dbReference type="HOGENOM" id="CLU_401405_0_0_1"/>
<dbReference type="PANTHER" id="PTHR12907:SF26">
    <property type="entry name" value="HIF PROLYL HYDROXYLASE, ISOFORM C"/>
    <property type="match status" value="1"/>
</dbReference>
<evidence type="ECO:0000313" key="11">
    <source>
        <dbReference type="EnsemblProtists" id="EOD28464"/>
    </source>
</evidence>
<sequence length="686" mass="73037">MEPTSDQGRPTPVKSEESQERLRFLVVEAARLRSEDGHDSERVLDKMGELGQMLCELGQACEALPVFRKLAESMQRLYGPHHLQTVGCLVSLAGCLAASQDHAEAVVVLRDCRSRCFKMGAVLEPEDKSGALTTSGKDRAATQLLARAITALSVLVAAVVAWLGYWQLATCIVTTLTILGTFAYRSKGGTVTEPEKPNTQTLSAALLAVVEPLAQLNHGAKDFEGAAAYFHETALSTAAAYGGTGHPRYAVALCSEGRSWMERSVQLREGSDHIGAVACVRRAEQRLCEASILQQRGLHDAAAASRSNEGAELAYAKTQLNLATCYHLLDQTAQAAPLFATSAEIMERHLGPEDPRARQAREAASAAASRLGKEVAEPMLVADDPGALFPRLEALRCTEPLAGGAGAWWRSAAAVAEVAASLEKRRFAVLDGFVGAEAAATLRAACLAATGSLLPTCERTLVPRSDEVAWEPSGFEPLTERADDLLVLLRARCPQLAAITSRQRLMFARYRTGAHFGRHVDNNCVRGHGPQCNPRVLTAVYYMQDGQWDARADGGCLRLYAPDCADGAGADAGTVGAATETGRGVALYDVAPVGDRLVLFFSDQRCPHEVLPVLRAGAERFAATLWYMGGGTVPEFWGKIATHDSSLVPLPSAPRESAGGCSPPVAAVCSSSSWSVVSSDRASGVE</sequence>
<protein>
    <recommendedName>
        <fullName evidence="10">Fe2OG dioxygenase domain-containing protein</fullName>
    </recommendedName>
</protein>
<dbReference type="Proteomes" id="UP000013827">
    <property type="component" value="Unassembled WGS sequence"/>
</dbReference>
<dbReference type="PANTHER" id="PTHR12907">
    <property type="entry name" value="EGL NINE HOMOLOG-RELATED"/>
    <property type="match status" value="1"/>
</dbReference>
<evidence type="ECO:0000256" key="5">
    <source>
        <dbReference type="ARBA" id="ARBA00022964"/>
    </source>
</evidence>
<accession>A0A0D3JY79</accession>
<evidence type="ECO:0000256" key="2">
    <source>
        <dbReference type="ARBA" id="ARBA00022723"/>
    </source>
</evidence>
<dbReference type="EnsemblProtists" id="EOD28464">
    <property type="protein sequence ID" value="EOD28464"/>
    <property type="gene ID" value="EMIHUDRAFT_99950"/>
</dbReference>
<dbReference type="InterPro" id="IPR011990">
    <property type="entry name" value="TPR-like_helical_dom_sf"/>
</dbReference>
<dbReference type="Pfam" id="PF13640">
    <property type="entry name" value="2OG-FeII_Oxy_3"/>
    <property type="match status" value="1"/>
</dbReference>
<comment type="cofactor">
    <cofactor evidence="1">
        <name>L-ascorbate</name>
        <dbReference type="ChEBI" id="CHEBI:38290"/>
    </cofactor>
</comment>
<dbReference type="GO" id="GO:0031418">
    <property type="term" value="F:L-ascorbic acid binding"/>
    <property type="evidence" value="ECO:0007669"/>
    <property type="project" value="UniProtKB-KW"/>
</dbReference>
<keyword evidence="2" id="KW-0479">Metal-binding</keyword>
<dbReference type="GeneID" id="17274010"/>
<dbReference type="PROSITE" id="PS51471">
    <property type="entry name" value="FE2OG_OXY"/>
    <property type="match status" value="1"/>
</dbReference>
<keyword evidence="7" id="KW-0408">Iron</keyword>
<dbReference type="RefSeq" id="XP_005780893.1">
    <property type="nucleotide sequence ID" value="XM_005780836.1"/>
</dbReference>
<dbReference type="GO" id="GO:0008198">
    <property type="term" value="F:ferrous iron binding"/>
    <property type="evidence" value="ECO:0007669"/>
    <property type="project" value="TreeGrafter"/>
</dbReference>
<evidence type="ECO:0000256" key="4">
    <source>
        <dbReference type="ARBA" id="ARBA00022896"/>
    </source>
</evidence>
<evidence type="ECO:0000256" key="1">
    <source>
        <dbReference type="ARBA" id="ARBA00001961"/>
    </source>
</evidence>
<dbReference type="InterPro" id="IPR005123">
    <property type="entry name" value="Oxoglu/Fe-dep_dioxygenase_dom"/>
</dbReference>
<evidence type="ECO:0000256" key="8">
    <source>
        <dbReference type="ARBA" id="ARBA00023180"/>
    </source>
</evidence>
<evidence type="ECO:0000256" key="7">
    <source>
        <dbReference type="ARBA" id="ARBA00023004"/>
    </source>
</evidence>
<dbReference type="AlphaFoldDB" id="A0A0D3JY79"/>
<proteinExistence type="predicted"/>
<keyword evidence="9" id="KW-0472">Membrane</keyword>
<feature type="domain" description="Fe2OG dioxygenase" evidence="10">
    <location>
        <begin position="500"/>
        <end position="629"/>
    </location>
</feature>
<dbReference type="PaxDb" id="2903-EOD28464"/>
<evidence type="ECO:0000259" key="10">
    <source>
        <dbReference type="PROSITE" id="PS51471"/>
    </source>
</evidence>
<dbReference type="SUPFAM" id="SSF48452">
    <property type="entry name" value="TPR-like"/>
    <property type="match status" value="1"/>
</dbReference>
<dbReference type="InterPro" id="IPR006620">
    <property type="entry name" value="Pro_4_hyd_alph"/>
</dbReference>
<keyword evidence="4" id="KW-0847">Vitamin C</keyword>
<dbReference type="GO" id="GO:0071456">
    <property type="term" value="P:cellular response to hypoxia"/>
    <property type="evidence" value="ECO:0007669"/>
    <property type="project" value="TreeGrafter"/>
</dbReference>
<dbReference type="SMART" id="SM00702">
    <property type="entry name" value="P4Hc"/>
    <property type="match status" value="1"/>
</dbReference>
<keyword evidence="3" id="KW-0256">Endoplasmic reticulum</keyword>
<dbReference type="Pfam" id="PF13424">
    <property type="entry name" value="TPR_12"/>
    <property type="match status" value="1"/>
</dbReference>
<dbReference type="InterPro" id="IPR044862">
    <property type="entry name" value="Pro_4_hyd_alph_FE2OG_OXY"/>
</dbReference>
<evidence type="ECO:0000256" key="3">
    <source>
        <dbReference type="ARBA" id="ARBA00022824"/>
    </source>
</evidence>
<reference evidence="12" key="1">
    <citation type="journal article" date="2013" name="Nature">
        <title>Pan genome of the phytoplankton Emiliania underpins its global distribution.</title>
        <authorList>
            <person name="Read B.A."/>
            <person name="Kegel J."/>
            <person name="Klute M.J."/>
            <person name="Kuo A."/>
            <person name="Lefebvre S.C."/>
            <person name="Maumus F."/>
            <person name="Mayer C."/>
            <person name="Miller J."/>
            <person name="Monier A."/>
            <person name="Salamov A."/>
            <person name="Young J."/>
            <person name="Aguilar M."/>
            <person name="Claverie J.M."/>
            <person name="Frickenhaus S."/>
            <person name="Gonzalez K."/>
            <person name="Herman E.K."/>
            <person name="Lin Y.C."/>
            <person name="Napier J."/>
            <person name="Ogata H."/>
            <person name="Sarno A.F."/>
            <person name="Shmutz J."/>
            <person name="Schroeder D."/>
            <person name="de Vargas C."/>
            <person name="Verret F."/>
            <person name="von Dassow P."/>
            <person name="Valentin K."/>
            <person name="Van de Peer Y."/>
            <person name="Wheeler G."/>
            <person name="Dacks J.B."/>
            <person name="Delwiche C.F."/>
            <person name="Dyhrman S.T."/>
            <person name="Glockner G."/>
            <person name="John U."/>
            <person name="Richards T."/>
            <person name="Worden A.Z."/>
            <person name="Zhang X."/>
            <person name="Grigoriev I.V."/>
            <person name="Allen A.E."/>
            <person name="Bidle K."/>
            <person name="Borodovsky M."/>
            <person name="Bowler C."/>
            <person name="Brownlee C."/>
            <person name="Cock J.M."/>
            <person name="Elias M."/>
            <person name="Gladyshev V.N."/>
            <person name="Groth M."/>
            <person name="Guda C."/>
            <person name="Hadaegh A."/>
            <person name="Iglesias-Rodriguez M.D."/>
            <person name="Jenkins J."/>
            <person name="Jones B.M."/>
            <person name="Lawson T."/>
            <person name="Leese F."/>
            <person name="Lindquist E."/>
            <person name="Lobanov A."/>
            <person name="Lomsadze A."/>
            <person name="Malik S.B."/>
            <person name="Marsh M.E."/>
            <person name="Mackinder L."/>
            <person name="Mock T."/>
            <person name="Mueller-Roeber B."/>
            <person name="Pagarete A."/>
            <person name="Parker M."/>
            <person name="Probert I."/>
            <person name="Quesneville H."/>
            <person name="Raines C."/>
            <person name="Rensing S.A."/>
            <person name="Riano-Pachon D.M."/>
            <person name="Richier S."/>
            <person name="Rokitta S."/>
            <person name="Shiraiwa Y."/>
            <person name="Soanes D.M."/>
            <person name="van der Giezen M."/>
            <person name="Wahlund T.M."/>
            <person name="Williams B."/>
            <person name="Wilson W."/>
            <person name="Wolfe G."/>
            <person name="Wurch L.L."/>
        </authorList>
    </citation>
    <scope>NUCLEOTIDE SEQUENCE</scope>
</reference>
<name>A0A0D3JY79_EMIH1</name>
<keyword evidence="12" id="KW-1185">Reference proteome</keyword>
<dbReference type="InterPro" id="IPR051559">
    <property type="entry name" value="HIF_prolyl_hydroxylases"/>
</dbReference>
<dbReference type="Gene3D" id="1.25.40.10">
    <property type="entry name" value="Tetratricopeptide repeat domain"/>
    <property type="match status" value="2"/>
</dbReference>
<evidence type="ECO:0000256" key="9">
    <source>
        <dbReference type="SAM" id="Phobius"/>
    </source>
</evidence>
<evidence type="ECO:0000313" key="12">
    <source>
        <dbReference type="Proteomes" id="UP000013827"/>
    </source>
</evidence>
<dbReference type="GO" id="GO:0031543">
    <property type="term" value="F:peptidyl-proline dioxygenase activity"/>
    <property type="evidence" value="ECO:0007669"/>
    <property type="project" value="TreeGrafter"/>
</dbReference>
<reference evidence="11" key="2">
    <citation type="submission" date="2024-10" db="UniProtKB">
        <authorList>
            <consortium name="EnsemblProtists"/>
        </authorList>
    </citation>
    <scope>IDENTIFICATION</scope>
</reference>
<keyword evidence="5" id="KW-0223">Dioxygenase</keyword>
<organism evidence="11 12">
    <name type="scientific">Emiliania huxleyi (strain CCMP1516)</name>
    <dbReference type="NCBI Taxonomy" id="280463"/>
    <lineage>
        <taxon>Eukaryota</taxon>
        <taxon>Haptista</taxon>
        <taxon>Haptophyta</taxon>
        <taxon>Prymnesiophyceae</taxon>
        <taxon>Isochrysidales</taxon>
        <taxon>Noelaerhabdaceae</taxon>
        <taxon>Emiliania</taxon>
    </lineage>
</organism>
<keyword evidence="9" id="KW-1133">Transmembrane helix</keyword>
<dbReference type="Gene3D" id="2.60.120.620">
    <property type="entry name" value="q2cbj1_9rhob like domain"/>
    <property type="match status" value="1"/>
</dbReference>
<keyword evidence="8" id="KW-0325">Glycoprotein</keyword>
<feature type="transmembrane region" description="Helical" evidence="9">
    <location>
        <begin position="144"/>
        <end position="166"/>
    </location>
</feature>
<keyword evidence="9" id="KW-0812">Transmembrane</keyword>
<dbReference type="KEGG" id="ehx:EMIHUDRAFT_99950"/>
<evidence type="ECO:0000256" key="6">
    <source>
        <dbReference type="ARBA" id="ARBA00023002"/>
    </source>
</evidence>